<dbReference type="SUPFAM" id="SSF49785">
    <property type="entry name" value="Galactose-binding domain-like"/>
    <property type="match status" value="1"/>
</dbReference>
<evidence type="ECO:0000313" key="2">
    <source>
        <dbReference type="EMBL" id="MCK0533398.1"/>
    </source>
</evidence>
<dbReference type="EMBL" id="JALKHS010000021">
    <property type="protein sequence ID" value="MCK0533398.1"/>
    <property type="molecule type" value="Genomic_DNA"/>
</dbReference>
<dbReference type="InterPro" id="IPR000421">
    <property type="entry name" value="FA58C"/>
</dbReference>
<evidence type="ECO:0000259" key="1">
    <source>
        <dbReference type="PROSITE" id="PS50022"/>
    </source>
</evidence>
<accession>A0ABT0E208</accession>
<name>A0ABT0E208_9SPHN</name>
<dbReference type="PROSITE" id="PS50022">
    <property type="entry name" value="FA58C_3"/>
    <property type="match status" value="1"/>
</dbReference>
<proteinExistence type="predicted"/>
<organism evidence="2 3">
    <name type="scientific">Sphingobium agri</name>
    <dbReference type="NCBI Taxonomy" id="2933566"/>
    <lineage>
        <taxon>Bacteria</taxon>
        <taxon>Pseudomonadati</taxon>
        <taxon>Pseudomonadota</taxon>
        <taxon>Alphaproteobacteria</taxon>
        <taxon>Sphingomonadales</taxon>
        <taxon>Sphingomonadaceae</taxon>
        <taxon>Sphingobium</taxon>
    </lineage>
</organism>
<evidence type="ECO:0000313" key="3">
    <source>
        <dbReference type="Proteomes" id="UP001203512"/>
    </source>
</evidence>
<feature type="domain" description="F5/8 type C" evidence="1">
    <location>
        <begin position="1"/>
        <end position="151"/>
    </location>
</feature>
<gene>
    <name evidence="2" type="ORF">MU848_17550</name>
</gene>
<reference evidence="2 3" key="1">
    <citation type="submission" date="2022-04" db="EMBL/GenBank/DDBJ databases">
        <authorList>
            <person name="Huq M.A."/>
        </authorList>
    </citation>
    <scope>NUCLEOTIDE SEQUENCE [LARGE SCALE GENOMIC DNA]</scope>
    <source>
        <strain evidence="2 3">MAH-33</strain>
    </source>
</reference>
<dbReference type="InterPro" id="IPR008979">
    <property type="entry name" value="Galactose-bd-like_sf"/>
</dbReference>
<protein>
    <recommendedName>
        <fullName evidence="1">F5/8 type C domain-containing protein</fullName>
    </recommendedName>
</protein>
<keyword evidence="3" id="KW-1185">Reference proteome</keyword>
<dbReference type="RefSeq" id="WP_247234556.1">
    <property type="nucleotide sequence ID" value="NZ_JALKHS010000021.1"/>
</dbReference>
<comment type="caution">
    <text evidence="2">The sequence shown here is derived from an EMBL/GenBank/DDBJ whole genome shotgun (WGS) entry which is preliminary data.</text>
</comment>
<sequence>MSNALVVKPLPMASISASSTVSGYDASYVANDHMGVVWKSAAGAASRTITVDMGADVVIDTALLLGCTGADASWTLKVEAATAAQGSAFPAGSWAGAVQTFLAGTAMPVSGRGRALWLAPASPPPASRYWRFTIGGLGTGAATVGRLVLGRKIQLERNFQFGAAFGVRDLGVTDFSVNGVLLRRRGKKLRSIGISFGAVKRDEVEAKVSPLIEDVGVSEPIAIILDPDTHEQRQNRIWFGPLVGDLGTTWAKPGGFEWRASLVSLD</sequence>
<dbReference type="Proteomes" id="UP001203512">
    <property type="component" value="Unassembled WGS sequence"/>
</dbReference>